<comment type="caution">
    <text evidence="2">The sequence shown here is derived from an EMBL/GenBank/DDBJ whole genome shotgun (WGS) entry which is preliminary data.</text>
</comment>
<protein>
    <submittedName>
        <fullName evidence="2">Uncharacterized protein</fullName>
    </submittedName>
</protein>
<evidence type="ECO:0000256" key="1">
    <source>
        <dbReference type="SAM" id="MobiDB-lite"/>
    </source>
</evidence>
<feature type="region of interest" description="Disordered" evidence="1">
    <location>
        <begin position="215"/>
        <end position="252"/>
    </location>
</feature>
<feature type="region of interest" description="Disordered" evidence="1">
    <location>
        <begin position="154"/>
        <end position="187"/>
    </location>
</feature>
<feature type="compositionally biased region" description="Polar residues" evidence="1">
    <location>
        <begin position="161"/>
        <end position="173"/>
    </location>
</feature>
<proteinExistence type="predicted"/>
<feature type="compositionally biased region" description="Basic and acidic residues" evidence="1">
    <location>
        <begin position="234"/>
        <end position="252"/>
    </location>
</feature>
<reference evidence="2" key="1">
    <citation type="submission" date="2023-08" db="EMBL/GenBank/DDBJ databases">
        <authorList>
            <person name="Audoor S."/>
            <person name="Bilcke G."/>
        </authorList>
    </citation>
    <scope>NUCLEOTIDE SEQUENCE</scope>
</reference>
<keyword evidence="3" id="KW-1185">Reference proteome</keyword>
<sequence>MSRDPPQKKQKLNDANNEGSPDFTLEEGFLEDIDVGSIGDVNDLSVINDNDDESIAFSPLFPETDCEDLLSSQHGRPLAFPLDANLANRVWELMLGAYRDHLLGIQLLDSPNVKEIRGLLTPEYGDHLVAVIPQLIASTESRNPRARVIIPNYQPPGARISHSNQRTAVSPQVSGYPSGKKGKSRGRYKCGRCGAPKAGHVCLFRPVYVIDAAAKDSDEEEVRSELGSVEENNEMAKMKGNLEQKTCDKTAE</sequence>
<gene>
    <name evidence="2" type="ORF">CYCCA115_LOCUS10985</name>
</gene>
<dbReference type="AlphaFoldDB" id="A0AAD2FND4"/>
<name>A0AAD2FND4_9STRA</name>
<organism evidence="2 3">
    <name type="scientific">Cylindrotheca closterium</name>
    <dbReference type="NCBI Taxonomy" id="2856"/>
    <lineage>
        <taxon>Eukaryota</taxon>
        <taxon>Sar</taxon>
        <taxon>Stramenopiles</taxon>
        <taxon>Ochrophyta</taxon>
        <taxon>Bacillariophyta</taxon>
        <taxon>Bacillariophyceae</taxon>
        <taxon>Bacillariophycidae</taxon>
        <taxon>Bacillariales</taxon>
        <taxon>Bacillariaceae</taxon>
        <taxon>Cylindrotheca</taxon>
    </lineage>
</organism>
<dbReference type="EMBL" id="CAKOGP040001725">
    <property type="protein sequence ID" value="CAJ1947115.1"/>
    <property type="molecule type" value="Genomic_DNA"/>
</dbReference>
<dbReference type="Proteomes" id="UP001295423">
    <property type="component" value="Unassembled WGS sequence"/>
</dbReference>
<evidence type="ECO:0000313" key="2">
    <source>
        <dbReference type="EMBL" id="CAJ1947115.1"/>
    </source>
</evidence>
<feature type="region of interest" description="Disordered" evidence="1">
    <location>
        <begin position="1"/>
        <end position="23"/>
    </location>
</feature>
<evidence type="ECO:0000313" key="3">
    <source>
        <dbReference type="Proteomes" id="UP001295423"/>
    </source>
</evidence>
<accession>A0AAD2FND4</accession>